<feature type="compositionally biased region" description="Basic and acidic residues" evidence="1">
    <location>
        <begin position="12"/>
        <end position="28"/>
    </location>
</feature>
<dbReference type="GeneID" id="105032399"/>
<dbReference type="InParanoid" id="A0A6I9Q8C2"/>
<feature type="compositionally biased region" description="Basic and acidic residues" evidence="1">
    <location>
        <begin position="74"/>
        <end position="100"/>
    </location>
</feature>
<feature type="region of interest" description="Disordered" evidence="1">
    <location>
        <begin position="517"/>
        <end position="540"/>
    </location>
</feature>
<evidence type="ECO:0000313" key="3">
    <source>
        <dbReference type="RefSeq" id="XP_010905145.1"/>
    </source>
</evidence>
<feature type="compositionally biased region" description="Polar residues" evidence="1">
    <location>
        <begin position="139"/>
        <end position="152"/>
    </location>
</feature>
<dbReference type="PANTHER" id="PTHR34660">
    <property type="entry name" value="MYB-LIKE PROTEIN X"/>
    <property type="match status" value="1"/>
</dbReference>
<feature type="region of interest" description="Disordered" evidence="1">
    <location>
        <begin position="129"/>
        <end position="152"/>
    </location>
</feature>
<proteinExistence type="predicted"/>
<feature type="region of interest" description="Disordered" evidence="1">
    <location>
        <begin position="215"/>
        <end position="245"/>
    </location>
</feature>
<gene>
    <name evidence="3" type="primary">LOC105032399</name>
</gene>
<feature type="region of interest" description="Disordered" evidence="1">
    <location>
        <begin position="1"/>
        <end position="108"/>
    </location>
</feature>
<evidence type="ECO:0000256" key="1">
    <source>
        <dbReference type="SAM" id="MobiDB-lite"/>
    </source>
</evidence>
<feature type="compositionally biased region" description="Pro residues" evidence="1">
    <location>
        <begin position="1"/>
        <end position="11"/>
    </location>
</feature>
<organism evidence="2 3">
    <name type="scientific">Elaeis guineensis var. tenera</name>
    <name type="common">Oil palm</name>
    <dbReference type="NCBI Taxonomy" id="51953"/>
    <lineage>
        <taxon>Eukaryota</taxon>
        <taxon>Viridiplantae</taxon>
        <taxon>Streptophyta</taxon>
        <taxon>Embryophyta</taxon>
        <taxon>Tracheophyta</taxon>
        <taxon>Spermatophyta</taxon>
        <taxon>Magnoliopsida</taxon>
        <taxon>Liliopsida</taxon>
        <taxon>Arecaceae</taxon>
        <taxon>Arecoideae</taxon>
        <taxon>Cocoseae</taxon>
        <taxon>Elaeidinae</taxon>
        <taxon>Elaeis</taxon>
    </lineage>
</organism>
<reference evidence="3" key="1">
    <citation type="submission" date="2025-08" db="UniProtKB">
        <authorList>
            <consortium name="RefSeq"/>
        </authorList>
    </citation>
    <scope>IDENTIFICATION</scope>
</reference>
<accession>A0A6I9Q8C2</accession>
<dbReference type="AlphaFoldDB" id="A0A6I9Q8C2"/>
<feature type="compositionally biased region" description="Basic and acidic residues" evidence="1">
    <location>
        <begin position="424"/>
        <end position="443"/>
    </location>
</feature>
<feature type="compositionally biased region" description="Basic residues" evidence="1">
    <location>
        <begin position="29"/>
        <end position="38"/>
    </location>
</feature>
<feature type="compositionally biased region" description="Polar residues" evidence="1">
    <location>
        <begin position="215"/>
        <end position="227"/>
    </location>
</feature>
<feature type="compositionally biased region" description="Basic residues" evidence="1">
    <location>
        <begin position="59"/>
        <end position="73"/>
    </location>
</feature>
<feature type="compositionally biased region" description="Basic and acidic residues" evidence="1">
    <location>
        <begin position="129"/>
        <end position="138"/>
    </location>
</feature>
<keyword evidence="2" id="KW-1185">Reference proteome</keyword>
<protein>
    <submittedName>
        <fullName evidence="3">Myb-like protein X</fullName>
    </submittedName>
</protein>
<feature type="compositionally biased region" description="Basic and acidic residues" evidence="1">
    <location>
        <begin position="39"/>
        <end position="58"/>
    </location>
</feature>
<evidence type="ECO:0000313" key="2">
    <source>
        <dbReference type="Proteomes" id="UP000504607"/>
    </source>
</evidence>
<feature type="region of interest" description="Disordered" evidence="1">
    <location>
        <begin position="305"/>
        <end position="491"/>
    </location>
</feature>
<dbReference type="OrthoDB" id="1913135at2759"/>
<sequence>MSRCFPFPPPGYEKKLRSDNVDLLPKEKHKEKKHKKEKRDKENREGKEKKDKDRSKDKHREKKDRKEKHKDKKKDKDKDKSRQSENRGTEEQFEGHHEDIFGECSQKAGELENYKFTEELARRIKDEEKGAANSRVEDFTSSIQRTNEKSNAATVVEKKRVTGNEMVSNSIVTMQRRNDGMGHPQNNFASQLQRRIEGIGSGTAMQKERCTNNEVVPNSISSGQRGNNGMVRPAENSPNSSQRRYEGPYIATASEKERGTSNKIFSKSSVTVQRAHDGMGRPADSLSGLSGSVQRKINGMGLATAMDEEGGKGNEIIPNHIIAEQGRSDGIGKPVAKNADKKIEGKEKTKERGVYDEKKEKHEDQNQDEKNKGKDQDRHHEKEKEKEKIREKGEHKHKEQHKRRDSGKKDQIDSLNIKPLAPQKDNEKRSGTDDNTKKRKDFEMNGFLPENDVRPNKVSRAAPSSHLPVENGRTLGLSPVAAPCSSIKPGVKNNTMAERVLEIKDQKINGITEAKTPSAGLSLVPTGTSKKAKAPLKPAHPDSKYLSQIYSLPKMEEWPDSDDQEWLFSSDHGRPNPKMKFEAHETPQVWAQALRIEPADVIALPYVIPF</sequence>
<dbReference type="RefSeq" id="XP_010905145.1">
    <property type="nucleotide sequence ID" value="XM_010906843.2"/>
</dbReference>
<name>A0A6I9Q8C2_ELAGV</name>
<dbReference type="KEGG" id="egu:105032399"/>
<dbReference type="Proteomes" id="UP000504607">
    <property type="component" value="Unplaced"/>
</dbReference>
<dbReference type="PANTHER" id="PTHR34660:SF3">
    <property type="entry name" value="RRM DOMAIN-CONTAINING PROTEIN"/>
    <property type="match status" value="1"/>
</dbReference>
<feature type="compositionally biased region" description="Basic and acidic residues" evidence="1">
    <location>
        <begin position="338"/>
        <end position="397"/>
    </location>
</feature>